<feature type="non-terminal residue" evidence="2">
    <location>
        <position position="1"/>
    </location>
</feature>
<feature type="region of interest" description="Disordered" evidence="1">
    <location>
        <begin position="1"/>
        <end position="24"/>
    </location>
</feature>
<keyword evidence="3" id="KW-1185">Reference proteome</keyword>
<gene>
    <name evidence="2" type="ORF">P7K49_014312</name>
</gene>
<evidence type="ECO:0000256" key="1">
    <source>
        <dbReference type="SAM" id="MobiDB-lite"/>
    </source>
</evidence>
<protein>
    <submittedName>
        <fullName evidence="2">Uncharacterized protein</fullName>
    </submittedName>
</protein>
<name>A0ABQ9VLH7_SAGOE</name>
<sequence length="70" mass="7803">KTGKEHRSAGTFMPYPRSASSSKGPFHIQGWKPCHTFLGEKSAEIDFVEPRAECHFGDSHISIQLNVEAM</sequence>
<reference evidence="2 3" key="1">
    <citation type="submission" date="2023-05" db="EMBL/GenBank/DDBJ databases">
        <title>B98-5 Cell Line De Novo Hybrid Assembly: An Optical Mapping Approach.</title>
        <authorList>
            <person name="Kananen K."/>
            <person name="Auerbach J.A."/>
            <person name="Kautto E."/>
            <person name="Blachly J.S."/>
        </authorList>
    </citation>
    <scope>NUCLEOTIDE SEQUENCE [LARGE SCALE GENOMIC DNA]</scope>
    <source>
        <strain evidence="2">B95-8</strain>
        <tissue evidence="2">Cell line</tissue>
    </source>
</reference>
<evidence type="ECO:0000313" key="3">
    <source>
        <dbReference type="Proteomes" id="UP001266305"/>
    </source>
</evidence>
<dbReference type="Proteomes" id="UP001266305">
    <property type="component" value="Unassembled WGS sequence"/>
</dbReference>
<dbReference type="EMBL" id="JASSZA010000006">
    <property type="protein sequence ID" value="KAK2109147.1"/>
    <property type="molecule type" value="Genomic_DNA"/>
</dbReference>
<accession>A0ABQ9VLH7</accession>
<proteinExistence type="predicted"/>
<feature type="non-terminal residue" evidence="2">
    <location>
        <position position="70"/>
    </location>
</feature>
<comment type="caution">
    <text evidence="2">The sequence shown here is derived from an EMBL/GenBank/DDBJ whole genome shotgun (WGS) entry which is preliminary data.</text>
</comment>
<evidence type="ECO:0000313" key="2">
    <source>
        <dbReference type="EMBL" id="KAK2109147.1"/>
    </source>
</evidence>
<organism evidence="2 3">
    <name type="scientific">Saguinus oedipus</name>
    <name type="common">Cotton-top tamarin</name>
    <name type="synonym">Oedipomidas oedipus</name>
    <dbReference type="NCBI Taxonomy" id="9490"/>
    <lineage>
        <taxon>Eukaryota</taxon>
        <taxon>Metazoa</taxon>
        <taxon>Chordata</taxon>
        <taxon>Craniata</taxon>
        <taxon>Vertebrata</taxon>
        <taxon>Euteleostomi</taxon>
        <taxon>Mammalia</taxon>
        <taxon>Eutheria</taxon>
        <taxon>Euarchontoglires</taxon>
        <taxon>Primates</taxon>
        <taxon>Haplorrhini</taxon>
        <taxon>Platyrrhini</taxon>
        <taxon>Cebidae</taxon>
        <taxon>Callitrichinae</taxon>
        <taxon>Saguinus</taxon>
    </lineage>
</organism>